<reference evidence="3 5" key="1">
    <citation type="journal article" date="2018" name="Harmful Algae">
        <title>The highly heterogeneous methylated genomes and diverse restriction-modification systems of bloom-forming Microcystis.</title>
        <authorList>
            <person name="Zhao L."/>
            <person name="Song Y."/>
            <person name="Li L."/>
            <person name="Gan N."/>
            <person name="Brand J.J."/>
            <person name="Song L."/>
        </authorList>
    </citation>
    <scope>NUCLEOTIDE SEQUENCE [LARGE SCALE GENOMIC DNA]</scope>
    <source>
        <strain evidence="3 5">PCC 7806SL</strain>
    </source>
</reference>
<evidence type="ECO:0000313" key="2">
    <source>
        <dbReference type="EMBL" id="ARI81658.1"/>
    </source>
</evidence>
<dbReference type="AlphaFoldDB" id="A0AB33BV16"/>
<dbReference type="EMBL" id="CP020771">
    <property type="protein sequence ID" value="ARI82098.1"/>
    <property type="molecule type" value="Genomic_DNA"/>
</dbReference>
<organism evidence="3 5">
    <name type="scientific">Microcystis aeruginosa PCC 7806SL</name>
    <dbReference type="NCBI Taxonomy" id="1903187"/>
    <lineage>
        <taxon>Bacteria</taxon>
        <taxon>Bacillati</taxon>
        <taxon>Cyanobacteriota</taxon>
        <taxon>Cyanophyceae</taxon>
        <taxon>Oscillatoriophycideae</taxon>
        <taxon>Chroococcales</taxon>
        <taxon>Microcystaceae</taxon>
        <taxon>Microcystis</taxon>
    </lineage>
</organism>
<feature type="compositionally biased region" description="Acidic residues" evidence="1">
    <location>
        <begin position="96"/>
        <end position="109"/>
    </location>
</feature>
<evidence type="ECO:0000313" key="5">
    <source>
        <dbReference type="Proteomes" id="UP000192439"/>
    </source>
</evidence>
<evidence type="ECO:0000313" key="4">
    <source>
        <dbReference type="EMBL" id="ARI84321.1"/>
    </source>
</evidence>
<evidence type="ECO:0000313" key="3">
    <source>
        <dbReference type="EMBL" id="ARI82098.1"/>
    </source>
</evidence>
<dbReference type="EMBL" id="CP020771">
    <property type="protein sequence ID" value="ARI81658.1"/>
    <property type="molecule type" value="Genomic_DNA"/>
</dbReference>
<protein>
    <submittedName>
        <fullName evidence="3">Uncharacterized protein</fullName>
    </submittedName>
</protein>
<keyword evidence="5" id="KW-1185">Reference proteome</keyword>
<dbReference type="EMBL" id="CP020771">
    <property type="protein sequence ID" value="ARI84321.1"/>
    <property type="molecule type" value="Genomic_DNA"/>
</dbReference>
<proteinExistence type="predicted"/>
<sequence length="109" mass="12911">MASFYYGSDQGQSYWINLDQVCFVKLETDKLILKMIEGNVVAIEGKDYCPLKQILWNHTVNWDEEYKDNDKRHNHEDVPTREEVEASNDIFKPEDWQPEDCDLDDEIPI</sequence>
<name>A0AB33BV16_MICA7</name>
<feature type="compositionally biased region" description="Basic and acidic residues" evidence="1">
    <location>
        <begin position="68"/>
        <end position="84"/>
    </location>
</feature>
<accession>A0AB33BV16</accession>
<gene>
    <name evidence="2" type="ORF">BH695_2377</name>
    <name evidence="3" type="ORF">BH695_2819</name>
    <name evidence="4" type="ORF">BH695_5042</name>
</gene>
<dbReference type="Proteomes" id="UP000192439">
    <property type="component" value="Chromosome"/>
</dbReference>
<feature type="region of interest" description="Disordered" evidence="1">
    <location>
        <begin position="66"/>
        <end position="109"/>
    </location>
</feature>
<dbReference type="RefSeq" id="WP_002748484.1">
    <property type="nucleotide sequence ID" value="NZ_CP020771.1"/>
</dbReference>
<evidence type="ECO:0000256" key="1">
    <source>
        <dbReference type="SAM" id="MobiDB-lite"/>
    </source>
</evidence>